<proteinExistence type="inferred from homology"/>
<organism evidence="9 10">
    <name type="scientific">Geotrichum candidum</name>
    <name type="common">Oospora lactis</name>
    <name type="synonym">Dipodascus geotrichum</name>
    <dbReference type="NCBI Taxonomy" id="1173061"/>
    <lineage>
        <taxon>Eukaryota</taxon>
        <taxon>Fungi</taxon>
        <taxon>Dikarya</taxon>
        <taxon>Ascomycota</taxon>
        <taxon>Saccharomycotina</taxon>
        <taxon>Dipodascomycetes</taxon>
        <taxon>Dipodascales</taxon>
        <taxon>Dipodascaceae</taxon>
        <taxon>Geotrichum</taxon>
    </lineage>
</organism>
<evidence type="ECO:0000256" key="2">
    <source>
        <dbReference type="ARBA" id="ARBA00007863"/>
    </source>
</evidence>
<feature type="compositionally biased region" description="Low complexity" evidence="7">
    <location>
        <begin position="1"/>
        <end position="14"/>
    </location>
</feature>
<evidence type="ECO:0000256" key="1">
    <source>
        <dbReference type="ARBA" id="ARBA00004141"/>
    </source>
</evidence>
<evidence type="ECO:0000256" key="4">
    <source>
        <dbReference type="ARBA" id="ARBA00022692"/>
    </source>
</evidence>
<feature type="transmembrane region" description="Helical" evidence="8">
    <location>
        <begin position="310"/>
        <end position="330"/>
    </location>
</feature>
<evidence type="ECO:0000256" key="8">
    <source>
        <dbReference type="SAM" id="Phobius"/>
    </source>
</evidence>
<gene>
    <name evidence="9" type="ORF">BN980_GECA07s02914g</name>
</gene>
<evidence type="ECO:0000256" key="7">
    <source>
        <dbReference type="SAM" id="MobiDB-lite"/>
    </source>
</evidence>
<dbReference type="InterPro" id="IPR052221">
    <property type="entry name" value="SLC35F_Transporter"/>
</dbReference>
<feature type="transmembrane region" description="Helical" evidence="8">
    <location>
        <begin position="248"/>
        <end position="267"/>
    </location>
</feature>
<feature type="transmembrane region" description="Helical" evidence="8">
    <location>
        <begin position="60"/>
        <end position="78"/>
    </location>
</feature>
<name>A0A0J9XA44_GEOCN</name>
<evidence type="ECO:0000313" key="10">
    <source>
        <dbReference type="Proteomes" id="UP000242525"/>
    </source>
</evidence>
<accession>A0A0J9XA44</accession>
<dbReference type="AlphaFoldDB" id="A0A0J9XA44"/>
<dbReference type="OrthoDB" id="429955at2759"/>
<keyword evidence="4 8" id="KW-0812">Transmembrane</keyword>
<dbReference type="EMBL" id="CCBN010000007">
    <property type="protein sequence ID" value="CDO54322.1"/>
    <property type="molecule type" value="Genomic_DNA"/>
</dbReference>
<dbReference type="InterPro" id="IPR009262">
    <property type="entry name" value="SLC35_F1/F2/F6"/>
</dbReference>
<sequence>MSNIITNNNDTTSTGQHPSAVAPIDSTEKKSVDEHSTPIDEESNQPSKKRRMFSYFTTKHFWIIFFMGQILSLCITSTNTLTTYLSEGGNSMPAFQSLFNYVLLLLIFMPYTIYKTGFKAYLRLMLKEGWKYFILSFLDVQGNYFIVKAYQYTNMLSAALLDNLSVVWVVILSFFLLKVRYHWTQLLGIVVCIAGVVLIIVSDLLMGKDYHAADPVKGDLFVILATFCYGSSNTLEEFLTSKRPYYEVLSSLGFFGTIIIGVQAAIFERASIRDAEWSPAVGGYFTGYTLSLLVLYLIAPIMFRMSSSAFYNLSLLTSDFWALLIGTQAFGFRVYWLYPVGFVFTIIGVIIYFLVQGNPLGESVKPWLGENQEGGVSGIGTAKKSQQKQSTITTTEVQTGNF</sequence>
<evidence type="ECO:0000256" key="5">
    <source>
        <dbReference type="ARBA" id="ARBA00022989"/>
    </source>
</evidence>
<dbReference type="Pfam" id="PF06027">
    <property type="entry name" value="SLC35F"/>
    <property type="match status" value="1"/>
</dbReference>
<keyword evidence="10" id="KW-1185">Reference proteome</keyword>
<feature type="transmembrane region" description="Helical" evidence="8">
    <location>
        <begin position="279"/>
        <end position="298"/>
    </location>
</feature>
<feature type="transmembrane region" description="Helical" evidence="8">
    <location>
        <begin position="186"/>
        <end position="206"/>
    </location>
</feature>
<comment type="caution">
    <text evidence="9">The sequence shown here is derived from an EMBL/GenBank/DDBJ whole genome shotgun (WGS) entry which is preliminary data.</text>
</comment>
<dbReference type="STRING" id="1173061.A0A0J9XA44"/>
<comment type="similarity">
    <text evidence="2">Belongs to the SLC35F solute transporter family.</text>
</comment>
<evidence type="ECO:0000256" key="6">
    <source>
        <dbReference type="ARBA" id="ARBA00023136"/>
    </source>
</evidence>
<evidence type="ECO:0000256" key="3">
    <source>
        <dbReference type="ARBA" id="ARBA00022448"/>
    </source>
</evidence>
<feature type="transmembrane region" description="Helical" evidence="8">
    <location>
        <begin position="98"/>
        <end position="118"/>
    </location>
</feature>
<dbReference type="PANTHER" id="PTHR14233">
    <property type="entry name" value="DUF914-RELATED"/>
    <property type="match status" value="1"/>
</dbReference>
<reference evidence="9" key="1">
    <citation type="submission" date="2014-03" db="EMBL/GenBank/DDBJ databases">
        <authorList>
            <person name="Casaregola S."/>
        </authorList>
    </citation>
    <scope>NUCLEOTIDE SEQUENCE [LARGE SCALE GENOMIC DNA]</scope>
    <source>
        <strain evidence="9">CLIB 918</strain>
    </source>
</reference>
<feature type="transmembrane region" description="Helical" evidence="8">
    <location>
        <begin position="336"/>
        <end position="355"/>
    </location>
</feature>
<dbReference type="InterPro" id="IPR037185">
    <property type="entry name" value="EmrE-like"/>
</dbReference>
<dbReference type="PANTHER" id="PTHR14233:SF4">
    <property type="entry name" value="SOLUTE CARRIER FAMILY 35 MEMBER F2"/>
    <property type="match status" value="1"/>
</dbReference>
<keyword evidence="6 8" id="KW-0472">Membrane</keyword>
<evidence type="ECO:0000313" key="9">
    <source>
        <dbReference type="EMBL" id="CDO54322.1"/>
    </source>
</evidence>
<dbReference type="GO" id="GO:0016020">
    <property type="term" value="C:membrane"/>
    <property type="evidence" value="ECO:0007669"/>
    <property type="project" value="UniProtKB-SubCell"/>
</dbReference>
<keyword evidence="3" id="KW-0813">Transport</keyword>
<dbReference type="Proteomes" id="UP000242525">
    <property type="component" value="Unassembled WGS sequence"/>
</dbReference>
<protein>
    <recommendedName>
        <fullName evidence="11">EamA domain-containing protein</fullName>
    </recommendedName>
</protein>
<evidence type="ECO:0008006" key="11">
    <source>
        <dbReference type="Google" id="ProtNLM"/>
    </source>
</evidence>
<feature type="compositionally biased region" description="Basic and acidic residues" evidence="7">
    <location>
        <begin position="26"/>
        <end position="38"/>
    </location>
</feature>
<keyword evidence="5 8" id="KW-1133">Transmembrane helix</keyword>
<comment type="subcellular location">
    <subcellularLocation>
        <location evidence="1">Membrane</location>
        <topology evidence="1">Multi-pass membrane protein</topology>
    </subcellularLocation>
</comment>
<dbReference type="GO" id="GO:0022857">
    <property type="term" value="F:transmembrane transporter activity"/>
    <property type="evidence" value="ECO:0007669"/>
    <property type="project" value="InterPro"/>
</dbReference>
<dbReference type="SUPFAM" id="SSF103481">
    <property type="entry name" value="Multidrug resistance efflux transporter EmrE"/>
    <property type="match status" value="1"/>
</dbReference>
<feature type="transmembrane region" description="Helical" evidence="8">
    <location>
        <begin position="156"/>
        <end position="177"/>
    </location>
</feature>
<feature type="region of interest" description="Disordered" evidence="7">
    <location>
        <begin position="1"/>
        <end position="45"/>
    </location>
</feature>